<dbReference type="PANTHER" id="PTHR33820">
    <property type="entry name" value="COILED-COIL DOMAIN-CONTAINING PROTEIN 17"/>
    <property type="match status" value="1"/>
</dbReference>
<organism evidence="3 4">
    <name type="scientific">Tachysurus vachellii</name>
    <name type="common">Darkbarbel catfish</name>
    <name type="synonym">Pelteobagrus vachellii</name>
    <dbReference type="NCBI Taxonomy" id="175792"/>
    <lineage>
        <taxon>Eukaryota</taxon>
        <taxon>Metazoa</taxon>
        <taxon>Chordata</taxon>
        <taxon>Craniata</taxon>
        <taxon>Vertebrata</taxon>
        <taxon>Euteleostomi</taxon>
        <taxon>Actinopterygii</taxon>
        <taxon>Neopterygii</taxon>
        <taxon>Teleostei</taxon>
        <taxon>Ostariophysi</taxon>
        <taxon>Siluriformes</taxon>
        <taxon>Bagridae</taxon>
        <taxon>Tachysurus</taxon>
    </lineage>
</organism>
<feature type="compositionally biased region" description="Polar residues" evidence="2">
    <location>
        <begin position="603"/>
        <end position="615"/>
    </location>
</feature>
<proteinExistence type="predicted"/>
<feature type="coiled-coil region" evidence="1">
    <location>
        <begin position="135"/>
        <end position="201"/>
    </location>
</feature>
<dbReference type="PANTHER" id="PTHR33820:SF4">
    <property type="entry name" value="COILED-COIL DOMAIN-CONTAINING PROTEIN 17"/>
    <property type="match status" value="1"/>
</dbReference>
<dbReference type="EMBL" id="JAVHJS010000005">
    <property type="protein sequence ID" value="KAK2858177.1"/>
    <property type="molecule type" value="Genomic_DNA"/>
</dbReference>
<name>A0AA88T2E2_TACVA</name>
<evidence type="ECO:0000256" key="2">
    <source>
        <dbReference type="SAM" id="MobiDB-lite"/>
    </source>
</evidence>
<comment type="caution">
    <text evidence="3">The sequence shown here is derived from an EMBL/GenBank/DDBJ whole genome shotgun (WGS) entry which is preliminary data.</text>
</comment>
<accession>A0AA88T2E2</accession>
<feature type="compositionally biased region" description="Polar residues" evidence="2">
    <location>
        <begin position="373"/>
        <end position="383"/>
    </location>
</feature>
<feature type="region of interest" description="Disordered" evidence="2">
    <location>
        <begin position="567"/>
        <end position="629"/>
    </location>
</feature>
<evidence type="ECO:0000313" key="3">
    <source>
        <dbReference type="EMBL" id="KAK2858177.1"/>
    </source>
</evidence>
<feature type="region of interest" description="Disordered" evidence="2">
    <location>
        <begin position="361"/>
        <end position="383"/>
    </location>
</feature>
<dbReference type="AlphaFoldDB" id="A0AA88T2E2"/>
<evidence type="ECO:0000313" key="4">
    <source>
        <dbReference type="Proteomes" id="UP001187315"/>
    </source>
</evidence>
<gene>
    <name evidence="3" type="ORF">Q7C36_006096</name>
</gene>
<protein>
    <recommendedName>
        <fullName evidence="5">Coiled-coil domain-containing protein 17</fullName>
    </recommendedName>
</protein>
<keyword evidence="1" id="KW-0175">Coiled coil</keyword>
<sequence length="629" mass="71598">MERSGEFSCHDCNMVFRSFGLLDKHKSRFCIGSAIGDPTALRRRRAEIGEPEKVNICVLCPRMTKTPDLIHLKEQRDKVLKQTDRRETHREPSMADSLAFNKLTHEFHKLRMSVEETLPRRYGEGLCPDRKWTDGERLREVYKHHEQKLAEIQANTTELEQQRKQIERQMALIGRDGTSHLEEILHKLKEQEERNEEVLCRLSTQINALQGVKDTNVTPDPLEVRRTRHLTFDLISSADDPLSNQIRSLHLAYIQSGGSDPEVLAHLHDLQAESHALEQSRPAAEHRTRKNRRMKFSHPALDSIIMAVEQENQQLEEQILKLQIDRERHRGRAAGSELSLIQRHHIHQLSSLQTEISNLRKEVEKSRGRKTHPSAQEHGSQQHSLMDRHVFGSADSLGPAPYDPVSGFLIFYDMVLGVDAMFRSVHLVARLFSGGQEIGQPTPMPPVQCQPAEALSYPPRRHSGNYALLAVQQPVQRVQPSPSLYLVVEVQIVGGFGLCDEEMRGWSRLQLFDIHNQVQSGFWKLPFRSFPVRPCLGQGHLNSVPQLGNMEICLRIVNARDGDVQSLAKIDPNNSRQYKYPSVDVSHSDTDREGQTPQPKPLQLSSNPFLSSLPQTDHVDPPPKDSGQS</sequence>
<evidence type="ECO:0008006" key="5">
    <source>
        <dbReference type="Google" id="ProtNLM"/>
    </source>
</evidence>
<evidence type="ECO:0000256" key="1">
    <source>
        <dbReference type="SAM" id="Coils"/>
    </source>
</evidence>
<dbReference type="InterPro" id="IPR038800">
    <property type="entry name" value="CCDC17"/>
</dbReference>
<dbReference type="Proteomes" id="UP001187315">
    <property type="component" value="Unassembled WGS sequence"/>
</dbReference>
<reference evidence="3" key="1">
    <citation type="submission" date="2023-08" db="EMBL/GenBank/DDBJ databases">
        <title>Pelteobagrus vachellii genome.</title>
        <authorList>
            <person name="Liu H."/>
        </authorList>
    </citation>
    <scope>NUCLEOTIDE SEQUENCE</scope>
    <source>
        <strain evidence="3">PRFRI_2022a</strain>
        <tissue evidence="3">Muscle</tissue>
    </source>
</reference>
<keyword evidence="4" id="KW-1185">Reference proteome</keyword>